<keyword evidence="4" id="KW-0812">Transmembrane</keyword>
<feature type="transmembrane region" description="Helical" evidence="4">
    <location>
        <begin position="392"/>
        <end position="416"/>
    </location>
</feature>
<evidence type="ECO:0000259" key="5">
    <source>
        <dbReference type="Pfam" id="PF13632"/>
    </source>
</evidence>
<keyword evidence="4" id="KW-1133">Transmembrane helix</keyword>
<feature type="transmembrane region" description="Helical" evidence="4">
    <location>
        <begin position="360"/>
        <end position="386"/>
    </location>
</feature>
<dbReference type="SUPFAM" id="SSF53448">
    <property type="entry name" value="Nucleotide-diphospho-sugar transferases"/>
    <property type="match status" value="1"/>
</dbReference>
<keyword evidence="4" id="KW-0472">Membrane</keyword>
<organism evidence="6 7">
    <name type="scientific">Angustibacter luteus</name>
    <dbReference type="NCBI Taxonomy" id="658456"/>
    <lineage>
        <taxon>Bacteria</taxon>
        <taxon>Bacillati</taxon>
        <taxon>Actinomycetota</taxon>
        <taxon>Actinomycetes</taxon>
        <taxon>Kineosporiales</taxon>
        <taxon>Kineosporiaceae</taxon>
    </lineage>
</organism>
<dbReference type="EC" id="2.4.-.-" evidence="6"/>
<dbReference type="InterPro" id="IPR029044">
    <property type="entry name" value="Nucleotide-diphossugar_trans"/>
</dbReference>
<keyword evidence="7" id="KW-1185">Reference proteome</keyword>
<protein>
    <submittedName>
        <fullName evidence="6">Glycosyltransferase</fullName>
        <ecNumber evidence="6">2.4.-.-</ecNumber>
    </submittedName>
</protein>
<dbReference type="EMBL" id="JBHSRD010000004">
    <property type="protein sequence ID" value="MFC6008509.1"/>
    <property type="molecule type" value="Genomic_DNA"/>
</dbReference>
<evidence type="ECO:0000313" key="6">
    <source>
        <dbReference type="EMBL" id="MFC6008509.1"/>
    </source>
</evidence>
<feature type="domain" description="Glycosyltransferase 2-like" evidence="5">
    <location>
        <begin position="174"/>
        <end position="408"/>
    </location>
</feature>
<dbReference type="InterPro" id="IPR001173">
    <property type="entry name" value="Glyco_trans_2-like"/>
</dbReference>
<dbReference type="GO" id="GO:0016757">
    <property type="term" value="F:glycosyltransferase activity"/>
    <property type="evidence" value="ECO:0007669"/>
    <property type="project" value="UniProtKB-KW"/>
</dbReference>
<sequence>MSGFLDALRPGIVQLLSVMDVAVLIYFLAINSSYLLLLVLASLEFARQLRRVPFAGYDEAHASPLTMPVSVIVPAWNESVGIVESIRGMLSLRYPEFEVVVVDDGSTDDTFAALDAAFDLRPVPREVPTDVHTSGALIDVHVSATYPLVVVRKENGGRSDSLNMGVNAARYPLVCFVDADSLLDTDALLLVSKPFADDPARVVATGGVVRAVNDCTVASGRVVDVQMPNSWLPRIQAVEYLRAFLMGRTGWSRLGALAIISGAFGMFRRDVVVSVGGLDVTNLGEDFDLVTRIHQHMRLARKDYRVVFVPEPVVWTEVPPTRSVLGRQRRRWHRGLAQTLWRHRDMIGNPRYGRIGLVTLPYYVVFELIAPVIELFGLLAMVAGLAVGAVNIRFAVLFTLVAFGYAFLLTVASAALEEFSFHRYRRWRDLLWTVAAAVAENIGYRQLTAYWRLQGLWDELRGSGYEWGVMTRVGFTQAAKPEQSDPSEQPERVGS</sequence>
<evidence type="ECO:0000256" key="3">
    <source>
        <dbReference type="ARBA" id="ARBA00022679"/>
    </source>
</evidence>
<dbReference type="CDD" id="cd06423">
    <property type="entry name" value="CESA_like"/>
    <property type="match status" value="1"/>
</dbReference>
<evidence type="ECO:0000256" key="4">
    <source>
        <dbReference type="SAM" id="Phobius"/>
    </source>
</evidence>
<keyword evidence="3 6" id="KW-0808">Transferase</keyword>
<comment type="caution">
    <text evidence="6">The sequence shown here is derived from an EMBL/GenBank/DDBJ whole genome shotgun (WGS) entry which is preliminary data.</text>
</comment>
<dbReference type="PANTHER" id="PTHR43630">
    <property type="entry name" value="POLY-BETA-1,6-N-ACETYL-D-GLUCOSAMINE SYNTHASE"/>
    <property type="match status" value="1"/>
</dbReference>
<proteinExistence type="inferred from homology"/>
<keyword evidence="2 6" id="KW-0328">Glycosyltransferase</keyword>
<feature type="transmembrane region" description="Helical" evidence="4">
    <location>
        <begin position="12"/>
        <end position="41"/>
    </location>
</feature>
<evidence type="ECO:0000256" key="2">
    <source>
        <dbReference type="ARBA" id="ARBA00022676"/>
    </source>
</evidence>
<dbReference type="Proteomes" id="UP001596189">
    <property type="component" value="Unassembled WGS sequence"/>
</dbReference>
<dbReference type="RefSeq" id="WP_345714792.1">
    <property type="nucleotide sequence ID" value="NZ_BAABFP010000002.1"/>
</dbReference>
<accession>A0ABW1JH36</accession>
<evidence type="ECO:0000256" key="1">
    <source>
        <dbReference type="ARBA" id="ARBA00006739"/>
    </source>
</evidence>
<dbReference type="Gene3D" id="3.90.550.10">
    <property type="entry name" value="Spore Coat Polysaccharide Biosynthesis Protein SpsA, Chain A"/>
    <property type="match status" value="1"/>
</dbReference>
<dbReference type="PANTHER" id="PTHR43630:SF1">
    <property type="entry name" value="POLY-BETA-1,6-N-ACETYL-D-GLUCOSAMINE SYNTHASE"/>
    <property type="match status" value="1"/>
</dbReference>
<comment type="similarity">
    <text evidence="1">Belongs to the glycosyltransferase 2 family.</text>
</comment>
<gene>
    <name evidence="6" type="ORF">ACFQDO_15330</name>
</gene>
<dbReference type="Pfam" id="PF13632">
    <property type="entry name" value="Glyco_trans_2_3"/>
    <property type="match status" value="1"/>
</dbReference>
<reference evidence="7" key="1">
    <citation type="journal article" date="2019" name="Int. J. Syst. Evol. Microbiol.">
        <title>The Global Catalogue of Microorganisms (GCM) 10K type strain sequencing project: providing services to taxonomists for standard genome sequencing and annotation.</title>
        <authorList>
            <consortium name="The Broad Institute Genomics Platform"/>
            <consortium name="The Broad Institute Genome Sequencing Center for Infectious Disease"/>
            <person name="Wu L."/>
            <person name="Ma J."/>
        </authorList>
    </citation>
    <scope>NUCLEOTIDE SEQUENCE [LARGE SCALE GENOMIC DNA]</scope>
    <source>
        <strain evidence="7">KACC 14249</strain>
    </source>
</reference>
<name>A0ABW1JH36_9ACTN</name>
<evidence type="ECO:0000313" key="7">
    <source>
        <dbReference type="Proteomes" id="UP001596189"/>
    </source>
</evidence>